<keyword evidence="3" id="KW-1185">Reference proteome</keyword>
<dbReference type="Pfam" id="PF02036">
    <property type="entry name" value="SCP2"/>
    <property type="match status" value="1"/>
</dbReference>
<proteinExistence type="predicted"/>
<dbReference type="GO" id="GO:0004386">
    <property type="term" value="F:helicase activity"/>
    <property type="evidence" value="ECO:0007669"/>
    <property type="project" value="UniProtKB-KW"/>
</dbReference>
<dbReference type="Proteomes" id="UP001528823">
    <property type="component" value="Unassembled WGS sequence"/>
</dbReference>
<keyword evidence="2" id="KW-0547">Nucleotide-binding</keyword>
<accession>A0ABT5U5Q0</accession>
<keyword evidence="2" id="KW-0347">Helicase</keyword>
<organism evidence="2 3">
    <name type="scientific">Spartinivicinus poritis</name>
    <dbReference type="NCBI Taxonomy" id="2994640"/>
    <lineage>
        <taxon>Bacteria</taxon>
        <taxon>Pseudomonadati</taxon>
        <taxon>Pseudomonadota</taxon>
        <taxon>Gammaproteobacteria</taxon>
        <taxon>Oceanospirillales</taxon>
        <taxon>Zooshikellaceae</taxon>
        <taxon>Spartinivicinus</taxon>
    </lineage>
</organism>
<reference evidence="2 3" key="1">
    <citation type="submission" date="2022-11" db="EMBL/GenBank/DDBJ databases">
        <title>Spartinivicinus poritis sp. nov., isolated from scleractinian coral Porites lutea.</title>
        <authorList>
            <person name="Zhang G."/>
            <person name="Cai L."/>
            <person name="Wei Q."/>
        </authorList>
    </citation>
    <scope>NUCLEOTIDE SEQUENCE [LARGE SCALE GENOMIC DNA]</scope>
    <source>
        <strain evidence="2 3">A2-2</strain>
    </source>
</reference>
<dbReference type="InterPro" id="IPR036527">
    <property type="entry name" value="SCP2_sterol-bd_dom_sf"/>
</dbReference>
<evidence type="ECO:0000313" key="3">
    <source>
        <dbReference type="Proteomes" id="UP001528823"/>
    </source>
</evidence>
<keyword evidence="2" id="KW-0378">Hydrolase</keyword>
<evidence type="ECO:0000259" key="1">
    <source>
        <dbReference type="Pfam" id="PF02036"/>
    </source>
</evidence>
<gene>
    <name evidence="2" type="ORF">ORQ98_06885</name>
</gene>
<sequence length="127" mass="14638">MKFRLLLWMMGFLMARASKKEQKMREKIADKQLSFQIKTRDGHVARHFIVSNGLIKSHAGECETPAFTLEFADPNTGFTTFTAANAQEAFMKAIQKQTLRITGDTKEVMWFQGLTKYWMPKGKKKQS</sequence>
<keyword evidence="2" id="KW-0067">ATP-binding</keyword>
<dbReference type="EMBL" id="JAPMOU010000006">
    <property type="protein sequence ID" value="MDE1461691.1"/>
    <property type="molecule type" value="Genomic_DNA"/>
</dbReference>
<comment type="caution">
    <text evidence="2">The sequence shown here is derived from an EMBL/GenBank/DDBJ whole genome shotgun (WGS) entry which is preliminary data.</text>
</comment>
<dbReference type="Gene3D" id="3.30.1050.10">
    <property type="entry name" value="SCP2 sterol-binding domain"/>
    <property type="match status" value="1"/>
</dbReference>
<feature type="domain" description="SCP2" evidence="1">
    <location>
        <begin position="18"/>
        <end position="115"/>
    </location>
</feature>
<name>A0ABT5U5Q0_9GAMM</name>
<dbReference type="InterPro" id="IPR003033">
    <property type="entry name" value="SCP2_sterol-bd_dom"/>
</dbReference>
<protein>
    <submittedName>
        <fullName evidence="2">Helicase</fullName>
    </submittedName>
</protein>
<dbReference type="RefSeq" id="WP_274688051.1">
    <property type="nucleotide sequence ID" value="NZ_JAPMOU010000006.1"/>
</dbReference>
<evidence type="ECO:0000313" key="2">
    <source>
        <dbReference type="EMBL" id="MDE1461691.1"/>
    </source>
</evidence>